<dbReference type="STRING" id="94130.A0A2Z6Q9Y6"/>
<keyword evidence="3" id="KW-1185">Reference proteome</keyword>
<dbReference type="EMBL" id="BLAL01000180">
    <property type="protein sequence ID" value="GES88554.1"/>
    <property type="molecule type" value="Genomic_DNA"/>
</dbReference>
<dbReference type="Proteomes" id="UP000247702">
    <property type="component" value="Unassembled WGS sequence"/>
</dbReference>
<dbReference type="Proteomes" id="UP000615446">
    <property type="component" value="Unassembled WGS sequence"/>
</dbReference>
<evidence type="ECO:0000313" key="2">
    <source>
        <dbReference type="EMBL" id="GES88554.1"/>
    </source>
</evidence>
<comment type="caution">
    <text evidence="1">The sequence shown here is derived from an EMBL/GenBank/DDBJ whole genome shotgun (WGS) entry which is preliminary data.</text>
</comment>
<dbReference type="AlphaFoldDB" id="A0A2Z6Q9Y6"/>
<proteinExistence type="predicted"/>
<evidence type="ECO:0000313" key="1">
    <source>
        <dbReference type="EMBL" id="GBB86385.1"/>
    </source>
</evidence>
<dbReference type="OrthoDB" id="2404145at2759"/>
<organism evidence="1 3">
    <name type="scientific">Rhizophagus clarus</name>
    <dbReference type="NCBI Taxonomy" id="94130"/>
    <lineage>
        <taxon>Eukaryota</taxon>
        <taxon>Fungi</taxon>
        <taxon>Fungi incertae sedis</taxon>
        <taxon>Mucoromycota</taxon>
        <taxon>Glomeromycotina</taxon>
        <taxon>Glomeromycetes</taxon>
        <taxon>Glomerales</taxon>
        <taxon>Glomeraceae</taxon>
        <taxon>Rhizophagus</taxon>
    </lineage>
</organism>
<evidence type="ECO:0000313" key="3">
    <source>
        <dbReference type="Proteomes" id="UP000247702"/>
    </source>
</evidence>
<dbReference type="EMBL" id="BEXD01000315">
    <property type="protein sequence ID" value="GBB86385.1"/>
    <property type="molecule type" value="Genomic_DNA"/>
</dbReference>
<reference evidence="2" key="2">
    <citation type="submission" date="2019-10" db="EMBL/GenBank/DDBJ databases">
        <title>Conservation and host-specific expression of non-tandemly repeated heterogenous ribosome RNA gene in arbuscular mycorrhizal fungi.</title>
        <authorList>
            <person name="Maeda T."/>
            <person name="Kobayashi Y."/>
            <person name="Nakagawa T."/>
            <person name="Ezawa T."/>
            <person name="Yamaguchi K."/>
            <person name="Bino T."/>
            <person name="Nishimoto Y."/>
            <person name="Shigenobu S."/>
            <person name="Kawaguchi M."/>
        </authorList>
    </citation>
    <scope>NUCLEOTIDE SEQUENCE</scope>
    <source>
        <strain evidence="2">HR1</strain>
    </source>
</reference>
<reference evidence="1 3" key="1">
    <citation type="submission" date="2017-11" db="EMBL/GenBank/DDBJ databases">
        <title>The genome of Rhizophagus clarus HR1 reveals common genetic basis of auxotrophy among arbuscular mycorrhizal fungi.</title>
        <authorList>
            <person name="Kobayashi Y."/>
        </authorList>
    </citation>
    <scope>NUCLEOTIDE SEQUENCE [LARGE SCALE GENOMIC DNA]</scope>
    <source>
        <strain evidence="1 3">HR1</strain>
    </source>
</reference>
<protein>
    <submittedName>
        <fullName evidence="1">Uncharacterized protein</fullName>
    </submittedName>
</protein>
<sequence length="137" mass="16262">MAKYSQEITNYPQEPNILYKEEKHNFHYTILQEKVYPPDSNIKYTSGYRYKIPDKYEVQTIWGKDENQKIVKCKIDYINNIPIFYVCFGFENQVKSDKSVSNTTTLLHEVIIPNKTSQTSEIFLFGLQLCCVMRNRK</sequence>
<accession>A0A2Z6Q9Y6</accession>
<name>A0A2Z6Q9Y6_9GLOM</name>
<gene>
    <name evidence="2" type="ORF">RCL2_001550000</name>
    <name evidence="1" type="ORF">RclHR1_12810001</name>
</gene>